<dbReference type="OrthoDB" id="6139762at2759"/>
<feature type="repeat" description="ANK" evidence="3">
    <location>
        <begin position="1102"/>
        <end position="1134"/>
    </location>
</feature>
<dbReference type="SUPFAM" id="SSF52540">
    <property type="entry name" value="P-loop containing nucleoside triphosphate hydrolases"/>
    <property type="match status" value="1"/>
</dbReference>
<evidence type="ECO:0000256" key="3">
    <source>
        <dbReference type="PROSITE-ProRule" id="PRU00023"/>
    </source>
</evidence>
<evidence type="ECO:0000313" key="5">
    <source>
        <dbReference type="EMBL" id="VDI59786.1"/>
    </source>
</evidence>
<evidence type="ECO:0000313" key="6">
    <source>
        <dbReference type="Proteomes" id="UP000596742"/>
    </source>
</evidence>
<feature type="repeat" description="ANK" evidence="3">
    <location>
        <begin position="706"/>
        <end position="738"/>
    </location>
</feature>
<evidence type="ECO:0000256" key="1">
    <source>
        <dbReference type="ARBA" id="ARBA00022737"/>
    </source>
</evidence>
<feature type="repeat" description="ANK" evidence="3">
    <location>
        <begin position="1036"/>
        <end position="1068"/>
    </location>
</feature>
<feature type="repeat" description="ANK" evidence="3">
    <location>
        <begin position="673"/>
        <end position="705"/>
    </location>
</feature>
<organism evidence="5 6">
    <name type="scientific">Mytilus galloprovincialis</name>
    <name type="common">Mediterranean mussel</name>
    <dbReference type="NCBI Taxonomy" id="29158"/>
    <lineage>
        <taxon>Eukaryota</taxon>
        <taxon>Metazoa</taxon>
        <taxon>Spiralia</taxon>
        <taxon>Lophotrochozoa</taxon>
        <taxon>Mollusca</taxon>
        <taxon>Bivalvia</taxon>
        <taxon>Autobranchia</taxon>
        <taxon>Pteriomorphia</taxon>
        <taxon>Mytilida</taxon>
        <taxon>Mytiloidea</taxon>
        <taxon>Mytilidae</taxon>
        <taxon>Mytilinae</taxon>
        <taxon>Mytilus</taxon>
    </lineage>
</organism>
<feature type="repeat" description="ANK" evidence="3">
    <location>
        <begin position="1069"/>
        <end position="1101"/>
    </location>
</feature>
<feature type="domain" description="Novel STAND NTPase 3" evidence="4">
    <location>
        <begin position="153"/>
        <end position="304"/>
    </location>
</feature>
<dbReference type="EMBL" id="UYJE01007979">
    <property type="protein sequence ID" value="VDI59786.1"/>
    <property type="molecule type" value="Genomic_DNA"/>
</dbReference>
<proteinExistence type="predicted"/>
<feature type="repeat" description="ANK" evidence="3">
    <location>
        <begin position="772"/>
        <end position="800"/>
    </location>
</feature>
<dbReference type="PANTHER" id="PTHR24198:SF165">
    <property type="entry name" value="ANKYRIN REPEAT-CONTAINING PROTEIN-RELATED"/>
    <property type="match status" value="1"/>
</dbReference>
<dbReference type="Pfam" id="PF00023">
    <property type="entry name" value="Ank"/>
    <property type="match status" value="2"/>
</dbReference>
<dbReference type="Gene3D" id="1.25.40.20">
    <property type="entry name" value="Ankyrin repeat-containing domain"/>
    <property type="match status" value="4"/>
</dbReference>
<gene>
    <name evidence="5" type="ORF">MGAL_10B041074</name>
</gene>
<dbReference type="InterPro" id="IPR002110">
    <property type="entry name" value="Ankyrin_rpt"/>
</dbReference>
<dbReference type="PROSITE" id="PS50088">
    <property type="entry name" value="ANK_REPEAT"/>
    <property type="match status" value="15"/>
</dbReference>
<accession>A0A8B6G770</accession>
<feature type="repeat" description="ANK" evidence="3">
    <location>
        <begin position="871"/>
        <end position="903"/>
    </location>
</feature>
<keyword evidence="2 3" id="KW-0040">ANK repeat</keyword>
<dbReference type="Pfam" id="PF12796">
    <property type="entry name" value="Ank_2"/>
    <property type="match status" value="4"/>
</dbReference>
<dbReference type="PANTHER" id="PTHR24198">
    <property type="entry name" value="ANKYRIN REPEAT AND PROTEIN KINASE DOMAIN-CONTAINING PROTEIN"/>
    <property type="match status" value="1"/>
</dbReference>
<keyword evidence="6" id="KW-1185">Reference proteome</keyword>
<protein>
    <recommendedName>
        <fullName evidence="4">Novel STAND NTPase 3 domain-containing protein</fullName>
    </recommendedName>
</protein>
<evidence type="ECO:0000256" key="2">
    <source>
        <dbReference type="ARBA" id="ARBA00023043"/>
    </source>
</evidence>
<feature type="repeat" description="ANK" evidence="3">
    <location>
        <begin position="904"/>
        <end position="936"/>
    </location>
</feature>
<feature type="repeat" description="ANK" evidence="3">
    <location>
        <begin position="937"/>
        <end position="965"/>
    </location>
</feature>
<dbReference type="PROSITE" id="PS50297">
    <property type="entry name" value="ANK_REP_REGION"/>
    <property type="match status" value="13"/>
</dbReference>
<comment type="caution">
    <text evidence="5">The sequence shown here is derived from an EMBL/GenBank/DDBJ whole genome shotgun (WGS) entry which is preliminary data.</text>
</comment>
<dbReference type="SMART" id="SM00248">
    <property type="entry name" value="ANK"/>
    <property type="match status" value="17"/>
</dbReference>
<dbReference type="Proteomes" id="UP000596742">
    <property type="component" value="Unassembled WGS sequence"/>
</dbReference>
<dbReference type="InterPro" id="IPR049050">
    <property type="entry name" value="nSTAND3"/>
</dbReference>
<dbReference type="SUPFAM" id="SSF48403">
    <property type="entry name" value="Ankyrin repeat"/>
    <property type="match status" value="2"/>
</dbReference>
<dbReference type="InterPro" id="IPR036770">
    <property type="entry name" value="Ankyrin_rpt-contain_sf"/>
</dbReference>
<dbReference type="Pfam" id="PF20720">
    <property type="entry name" value="nSTAND3"/>
    <property type="match status" value="1"/>
</dbReference>
<keyword evidence="1" id="KW-0677">Repeat</keyword>
<dbReference type="AlphaFoldDB" id="A0A8B6G770"/>
<feature type="repeat" description="ANK" evidence="3">
    <location>
        <begin position="1003"/>
        <end position="1035"/>
    </location>
</feature>
<evidence type="ECO:0000259" key="4">
    <source>
        <dbReference type="Pfam" id="PF20720"/>
    </source>
</evidence>
<name>A0A8B6G770_MYTGA</name>
<dbReference type="InterPro" id="IPR027417">
    <property type="entry name" value="P-loop_NTPase"/>
</dbReference>
<feature type="repeat" description="ANK" evidence="3">
    <location>
        <begin position="838"/>
        <end position="870"/>
    </location>
</feature>
<feature type="repeat" description="ANK" evidence="3">
    <location>
        <begin position="739"/>
        <end position="771"/>
    </location>
</feature>
<feature type="repeat" description="ANK" evidence="3">
    <location>
        <begin position="805"/>
        <end position="833"/>
    </location>
</feature>
<dbReference type="Pfam" id="PF13637">
    <property type="entry name" value="Ank_4"/>
    <property type="match status" value="1"/>
</dbReference>
<feature type="repeat" description="ANK" evidence="3">
    <location>
        <begin position="640"/>
        <end position="672"/>
    </location>
</feature>
<feature type="repeat" description="ANK" evidence="3">
    <location>
        <begin position="607"/>
        <end position="639"/>
    </location>
</feature>
<reference evidence="5" key="1">
    <citation type="submission" date="2018-11" db="EMBL/GenBank/DDBJ databases">
        <authorList>
            <person name="Alioto T."/>
            <person name="Alioto T."/>
        </authorList>
    </citation>
    <scope>NUCLEOTIDE SEQUENCE</scope>
</reference>
<sequence>MASTDISHVSEEEENYLRLHLLLTGISPRAVRVLFDNEFHPTCLEASIKKEYGKLYDLKKKHVINAAQWNLLFPSSATAWVYNQRVKDVPYDLGIITNEAVRRIGGQHMEEECKELRSKHLDQSTVPWNIRGKDTKVQISKILDQWQKNDGDFVETSAAKQVLECAQENSCVTITASSGVGKTATLQHVVLKMAEEGYDVLLVTNPQDIVKFYNPNQKTLFVIDDFCGTYSINQSDLLNWEPYVKRIEKLIQNKLTKIIVACRLQVYKDEKFDSLSIFKANVCNLLSEDLCLSKTEKRLIAEMYLGIEASDIIEYSDLFDCFPLLCKLHHDNHQLNISNFFQNPFLVYEAEIDQLKRNGCFSKYCALALCVMFNNELEEKVLTDEMDTNTRAIIENTFEACRLDKGTSRLILLDELDSLEHTFIKKEYGIYKTVHDKLFDFLSYYFGKTMIQCLIKNAHSQCIMERFLLEKEKNMDQFVTIVPPKYIEMYMQRMVKDWSNGKVVNVFCNNNMTNRKFRNRYLCYLNTLDILYQRQLAHTCDIDSQDTVILQCCFICDIPLIQWCLYHGVDVNRCRYDGGFASSQLGHTEVVQLLLDNKADIDKCKDDEISSLVIACQLGYTDIVQLLLDHKADINKCRADKTFPLYMACQQNRIDIVKLLIYNQADINKCTDKGSSPLFISCYKGCTDIVKLLLDNKSDINKCTDNRISPLLMACQENHVDIVKLLLDNKADMNKCKEPGLSPLYIACQDGYTDIVKLLLDNKADINKCRDDGTSPLYIACANNHSNIVQLLLDNKADINKCLDDGTSPLYIACENNHSDIVQLLLDNKADLNKCLVDETSPLLRACQEGYANIVQLLLSSKIDINKCRNDETSALFIACQNNHAGIVKMLLDNKADVNKCTDEGTSPLLKACHEGNKNIVQLLLDSKADINKCSNNGISPLNIACFENRVDIVHMLLDNKAHINKCISKDSFPLFIACQKNHVDIVRLLLDKKAGIDECLDNGSSPLYIACENNHENIVQLLLENKADINKSKNDGTSPLFIACAFNHVKIVKLLLDNKADITNCRNDEVTPLFIACGNNHKDTVKLLLENMADIDKCNINGLSPIFIASGHGYIDIVQILIEKGANYNKCASLDGVFYSPKQIAREQGYNDIVALISEHSRKYQFKM</sequence>